<protein>
    <submittedName>
        <fullName evidence="3">Uncharacterized protein</fullName>
    </submittedName>
</protein>
<feature type="region of interest" description="Disordered" evidence="2">
    <location>
        <begin position="1"/>
        <end position="24"/>
    </location>
</feature>
<name>A0A813KSZ5_POLGL</name>
<dbReference type="EMBL" id="CAJNNW010032630">
    <property type="protein sequence ID" value="CAE8714365.1"/>
    <property type="molecule type" value="Genomic_DNA"/>
</dbReference>
<evidence type="ECO:0000313" key="4">
    <source>
        <dbReference type="Proteomes" id="UP000626109"/>
    </source>
</evidence>
<organism evidence="3 4">
    <name type="scientific">Polarella glacialis</name>
    <name type="common">Dinoflagellate</name>
    <dbReference type="NCBI Taxonomy" id="89957"/>
    <lineage>
        <taxon>Eukaryota</taxon>
        <taxon>Sar</taxon>
        <taxon>Alveolata</taxon>
        <taxon>Dinophyceae</taxon>
        <taxon>Suessiales</taxon>
        <taxon>Suessiaceae</taxon>
        <taxon>Polarella</taxon>
    </lineage>
</organism>
<evidence type="ECO:0000313" key="3">
    <source>
        <dbReference type="EMBL" id="CAE8714365.1"/>
    </source>
</evidence>
<accession>A0A813KSZ5</accession>
<dbReference type="Proteomes" id="UP000626109">
    <property type="component" value="Unassembled WGS sequence"/>
</dbReference>
<comment type="caution">
    <text evidence="3">The sequence shown here is derived from an EMBL/GenBank/DDBJ whole genome shotgun (WGS) entry which is preliminary data.</text>
</comment>
<gene>
    <name evidence="3" type="ORF">PGLA2088_LOCUS37962</name>
</gene>
<evidence type="ECO:0000256" key="1">
    <source>
        <dbReference type="SAM" id="Coils"/>
    </source>
</evidence>
<evidence type="ECO:0000256" key="2">
    <source>
        <dbReference type="SAM" id="MobiDB-lite"/>
    </source>
</evidence>
<sequence length="270" mass="30020">MAFADLVPVPPQGRPLRVDPSRRQRPFTHWQRQYETVRPVIEIARRGLPEALGGAPPSWPLLLELAHEEPPPPVSEEPPDNEAVLLAEVAELRRELAEVELKAESERRSRLSAVARLRAEQEAKRRHAPARLDEAKRRGEGIRSAEEAAEDAISAAAAIYAACEPLEEKATALRKALAAEEAEVRKLALHREQLQRQGVFEEEQCSELQLRVDTLLSKTAEVQEAIEFAALPASFHMWAPLVKDLLFKSCMDDMLKAAEAEFGAVAIAAE</sequence>
<reference evidence="3" key="1">
    <citation type="submission" date="2021-02" db="EMBL/GenBank/DDBJ databases">
        <authorList>
            <person name="Dougan E. K."/>
            <person name="Rhodes N."/>
            <person name="Thang M."/>
            <person name="Chan C."/>
        </authorList>
    </citation>
    <scope>NUCLEOTIDE SEQUENCE</scope>
</reference>
<dbReference type="AlphaFoldDB" id="A0A813KSZ5"/>
<keyword evidence="1" id="KW-0175">Coiled coil</keyword>
<proteinExistence type="predicted"/>
<feature type="coiled-coil region" evidence="1">
    <location>
        <begin position="163"/>
        <end position="211"/>
    </location>
</feature>
<feature type="coiled-coil region" evidence="1">
    <location>
        <begin position="82"/>
        <end position="109"/>
    </location>
</feature>